<dbReference type="PROSITE" id="PS50234">
    <property type="entry name" value="VWFA"/>
    <property type="match status" value="1"/>
</dbReference>
<dbReference type="Gene3D" id="3.40.50.410">
    <property type="entry name" value="von Willebrand factor, type A domain"/>
    <property type="match status" value="1"/>
</dbReference>
<dbReference type="Pfam" id="PF00482">
    <property type="entry name" value="T2SSF"/>
    <property type="match status" value="1"/>
</dbReference>
<organism evidence="10 11">
    <name type="scientific">Thermomonospora echinospora</name>
    <dbReference type="NCBI Taxonomy" id="1992"/>
    <lineage>
        <taxon>Bacteria</taxon>
        <taxon>Bacillati</taxon>
        <taxon>Actinomycetota</taxon>
        <taxon>Actinomycetes</taxon>
        <taxon>Streptosporangiales</taxon>
        <taxon>Thermomonosporaceae</taxon>
        <taxon>Thermomonospora</taxon>
    </lineage>
</organism>
<comment type="subcellular location">
    <subcellularLocation>
        <location evidence="1">Cell membrane</location>
        <topology evidence="1">Multi-pass membrane protein</topology>
    </subcellularLocation>
</comment>
<feature type="region of interest" description="Disordered" evidence="6">
    <location>
        <begin position="56"/>
        <end position="93"/>
    </location>
</feature>
<keyword evidence="3 7" id="KW-0812">Transmembrane</keyword>
<feature type="chain" id="PRO_5009288962" evidence="8">
    <location>
        <begin position="26"/>
        <end position="657"/>
    </location>
</feature>
<dbReference type="PANTHER" id="PTHR35007">
    <property type="entry name" value="INTEGRAL MEMBRANE PROTEIN-RELATED"/>
    <property type="match status" value="1"/>
</dbReference>
<dbReference type="PANTHER" id="PTHR35007:SF1">
    <property type="entry name" value="PILUS ASSEMBLY PROTEIN"/>
    <property type="match status" value="1"/>
</dbReference>
<reference evidence="11" key="1">
    <citation type="submission" date="2016-10" db="EMBL/GenBank/DDBJ databases">
        <authorList>
            <person name="Varghese N."/>
            <person name="Submissions S."/>
        </authorList>
    </citation>
    <scope>NUCLEOTIDE SEQUENCE [LARGE SCALE GENOMIC DNA]</scope>
    <source>
        <strain evidence="11">DSM 43163</strain>
    </source>
</reference>
<evidence type="ECO:0000256" key="5">
    <source>
        <dbReference type="ARBA" id="ARBA00023136"/>
    </source>
</evidence>
<dbReference type="InterPro" id="IPR036465">
    <property type="entry name" value="vWFA_dom_sf"/>
</dbReference>
<dbReference type="GO" id="GO:0005886">
    <property type="term" value="C:plasma membrane"/>
    <property type="evidence" value="ECO:0007669"/>
    <property type="project" value="UniProtKB-SubCell"/>
</dbReference>
<dbReference type="Gene3D" id="1.20.81.30">
    <property type="entry name" value="Type II secretion system (T2SS), domain F"/>
    <property type="match status" value="1"/>
</dbReference>
<dbReference type="InterPro" id="IPR018076">
    <property type="entry name" value="T2SS_GspF_dom"/>
</dbReference>
<feature type="transmembrane region" description="Helical" evidence="7">
    <location>
        <begin position="598"/>
        <end position="617"/>
    </location>
</feature>
<feature type="transmembrane region" description="Helical" evidence="7">
    <location>
        <begin position="454"/>
        <end position="471"/>
    </location>
</feature>
<dbReference type="CDD" id="cd00198">
    <property type="entry name" value="vWFA"/>
    <property type="match status" value="1"/>
</dbReference>
<keyword evidence="5 7" id="KW-0472">Membrane</keyword>
<evidence type="ECO:0000259" key="9">
    <source>
        <dbReference type="PROSITE" id="PS50234"/>
    </source>
</evidence>
<keyword evidence="4 7" id="KW-1133">Transmembrane helix</keyword>
<dbReference type="AlphaFoldDB" id="A0A1H5X1M2"/>
<dbReference type="EMBL" id="FNVO01000003">
    <property type="protein sequence ID" value="SEG05443.1"/>
    <property type="molecule type" value="Genomic_DNA"/>
</dbReference>
<dbReference type="SUPFAM" id="SSF53300">
    <property type="entry name" value="vWA-like"/>
    <property type="match status" value="1"/>
</dbReference>
<feature type="region of interest" description="Disordered" evidence="6">
    <location>
        <begin position="304"/>
        <end position="327"/>
    </location>
</feature>
<evidence type="ECO:0000256" key="4">
    <source>
        <dbReference type="ARBA" id="ARBA00022989"/>
    </source>
</evidence>
<dbReference type="Proteomes" id="UP000236723">
    <property type="component" value="Unassembled WGS sequence"/>
</dbReference>
<protein>
    <submittedName>
        <fullName evidence="10">Tight adherence protein B</fullName>
    </submittedName>
</protein>
<feature type="compositionally biased region" description="Low complexity" evidence="6">
    <location>
        <begin position="304"/>
        <end position="320"/>
    </location>
</feature>
<gene>
    <name evidence="10" type="ORF">SAMN04489712_10344</name>
</gene>
<evidence type="ECO:0000256" key="7">
    <source>
        <dbReference type="SAM" id="Phobius"/>
    </source>
</evidence>
<sequence>MTARRLAAVAVCCLLLALSGGTAGAAAPGGRISAVEVSADRVQFLFTAQGLPSGTPLDPRSVKVTAGGRSLPARAEPPGAPRPGGSPTGGGNARAVMLVLDTSGSMSAADLRAARTGALSFLGLLPADVPAGFTTTGTPKRPLVAPTTDRAALEKAIGRIRPGGETALYDAVSVALDRLAAAGAEEGRIVVLSDGRDSASRATLSQVLTRLRATRTPADVVAFRTAATSAGTLRRLAGDSGGRLLSSPDARRLNAAFADAAAAYRQSMWISVTLPETLEGTSFRLEVLVRAGSAAIRAAASTAAAGGPTAAPGGDVPGAVPREETASTGLLGPTAGVPLAAVLGVCFVAIMVLVLLAGGGRRSGPEWAARIERYRLRARPSPEQAASRARNPLLRWALDLSERSVGSGELEQRLARDLDRAGILLRPHEWTLLRAAVALGSAVVLSLVLGNPLLGLLVGSLLAWAATRIYLRGRGDRRLTAFADQLPDALQLVAGSLRSGFSVAQSIERLAGLQLQPLGSEMARAVAQTRLGVSTEDALRSVADRMNCRDLHWVVLAIQVQREVGGNLAEVIETTVETMRERTRLRRQIRALSAEGRFSAYILIALPIATSALLMVLRPSYMRPLYTTTPGLAMSLVATLLIVAGWLWMRQTVKVEA</sequence>
<feature type="signal peptide" evidence="8">
    <location>
        <begin position="1"/>
        <end position="25"/>
    </location>
</feature>
<keyword evidence="8" id="KW-0732">Signal</keyword>
<dbReference type="InterPro" id="IPR042094">
    <property type="entry name" value="T2SS_GspF_sf"/>
</dbReference>
<evidence type="ECO:0000256" key="3">
    <source>
        <dbReference type="ARBA" id="ARBA00022692"/>
    </source>
</evidence>
<feature type="transmembrane region" description="Helical" evidence="7">
    <location>
        <begin position="335"/>
        <end position="357"/>
    </location>
</feature>
<evidence type="ECO:0000256" key="2">
    <source>
        <dbReference type="ARBA" id="ARBA00022475"/>
    </source>
</evidence>
<evidence type="ECO:0000256" key="1">
    <source>
        <dbReference type="ARBA" id="ARBA00004651"/>
    </source>
</evidence>
<evidence type="ECO:0000256" key="6">
    <source>
        <dbReference type="SAM" id="MobiDB-lite"/>
    </source>
</evidence>
<keyword evidence="11" id="KW-1185">Reference proteome</keyword>
<evidence type="ECO:0000313" key="10">
    <source>
        <dbReference type="EMBL" id="SEG05443.1"/>
    </source>
</evidence>
<dbReference type="SMART" id="SM00327">
    <property type="entry name" value="VWA"/>
    <property type="match status" value="1"/>
</dbReference>
<dbReference type="InterPro" id="IPR002035">
    <property type="entry name" value="VWF_A"/>
</dbReference>
<dbReference type="Pfam" id="PF13519">
    <property type="entry name" value="VWA_2"/>
    <property type="match status" value="1"/>
</dbReference>
<proteinExistence type="predicted"/>
<keyword evidence="2" id="KW-1003">Cell membrane</keyword>
<feature type="transmembrane region" description="Helical" evidence="7">
    <location>
        <begin position="629"/>
        <end position="649"/>
    </location>
</feature>
<feature type="transmembrane region" description="Helical" evidence="7">
    <location>
        <begin position="430"/>
        <end position="448"/>
    </location>
</feature>
<evidence type="ECO:0000313" key="11">
    <source>
        <dbReference type="Proteomes" id="UP000236723"/>
    </source>
</evidence>
<feature type="domain" description="VWFA" evidence="9">
    <location>
        <begin position="95"/>
        <end position="261"/>
    </location>
</feature>
<accession>A0A1H5X1M2</accession>
<evidence type="ECO:0000256" key="8">
    <source>
        <dbReference type="SAM" id="SignalP"/>
    </source>
</evidence>
<name>A0A1H5X1M2_9ACTN</name>